<dbReference type="SMART" id="SM00936">
    <property type="entry name" value="PBP5_C"/>
    <property type="match status" value="1"/>
</dbReference>
<dbReference type="PROSITE" id="PS51257">
    <property type="entry name" value="PROKAR_LIPOPROTEIN"/>
    <property type="match status" value="1"/>
</dbReference>
<evidence type="ECO:0000256" key="3">
    <source>
        <dbReference type="ARBA" id="ARBA00007164"/>
    </source>
</evidence>
<dbReference type="OrthoDB" id="9791132at2"/>
<evidence type="ECO:0000256" key="7">
    <source>
        <dbReference type="ARBA" id="ARBA00022729"/>
    </source>
</evidence>
<feature type="active site" description="Acyl-ester intermediate" evidence="13">
    <location>
        <position position="57"/>
    </location>
</feature>
<accession>A0A2K2FJ56</accession>
<dbReference type="Proteomes" id="UP000236151">
    <property type="component" value="Unassembled WGS sequence"/>
</dbReference>
<keyword evidence="20" id="KW-1185">Reference proteome</keyword>
<evidence type="ECO:0000256" key="15">
    <source>
        <dbReference type="RuleBase" id="RU004016"/>
    </source>
</evidence>
<feature type="transmembrane region" description="Helical" evidence="16">
    <location>
        <begin position="398"/>
        <end position="416"/>
    </location>
</feature>
<dbReference type="EMBL" id="NIOJ01000024">
    <property type="protein sequence ID" value="PNT98814.1"/>
    <property type="molecule type" value="Genomic_DNA"/>
</dbReference>
<keyword evidence="6" id="KW-0645">Protease</keyword>
<evidence type="ECO:0000313" key="19">
    <source>
        <dbReference type="EMBL" id="PNT98814.1"/>
    </source>
</evidence>
<comment type="function">
    <text evidence="1">Removes C-terminal D-alanyl residues from sugar-peptide cell wall precursors.</text>
</comment>
<reference evidence="19 20" key="1">
    <citation type="submission" date="2017-06" db="EMBL/GenBank/DDBJ databases">
        <title>Investigating the central metabolism of Clostridium thermosuccinogenes.</title>
        <authorList>
            <person name="Koendjbiharie J.G."/>
            <person name="van Kranenburg R."/>
        </authorList>
    </citation>
    <scope>NUCLEOTIDE SEQUENCE [LARGE SCALE GENOMIC DNA]</scope>
    <source>
        <strain evidence="19 20">DSM 5806</strain>
    </source>
</reference>
<keyword evidence="7 17" id="KW-0732">Signal</keyword>
<dbReference type="InterPro" id="IPR037167">
    <property type="entry name" value="Peptidase_S11_C_sf"/>
</dbReference>
<evidence type="ECO:0000256" key="2">
    <source>
        <dbReference type="ARBA" id="ARBA00004752"/>
    </source>
</evidence>
<dbReference type="UniPathway" id="UPA00219"/>
<dbReference type="PRINTS" id="PR00725">
    <property type="entry name" value="DADACBPTASE1"/>
</dbReference>
<comment type="catalytic activity">
    <reaction evidence="12">
        <text>Preferential cleavage: (Ac)2-L-Lys-D-Ala-|-D-Ala. Also transpeptidation of peptidyl-alanyl moieties that are N-acyl substituents of D-alanine.</text>
        <dbReference type="EC" id="3.4.16.4"/>
    </reaction>
</comment>
<dbReference type="SUPFAM" id="SSF56601">
    <property type="entry name" value="beta-lactamase/transpeptidase-like"/>
    <property type="match status" value="1"/>
</dbReference>
<gene>
    <name evidence="19" type="ORF">CDQ84_10230</name>
</gene>
<evidence type="ECO:0000256" key="16">
    <source>
        <dbReference type="SAM" id="Phobius"/>
    </source>
</evidence>
<dbReference type="KEGG" id="cthd:CDO33_14505"/>
<evidence type="ECO:0000256" key="12">
    <source>
        <dbReference type="ARBA" id="ARBA00034000"/>
    </source>
</evidence>
<evidence type="ECO:0000259" key="18">
    <source>
        <dbReference type="SMART" id="SM00936"/>
    </source>
</evidence>
<name>A0A2K2FJ56_9CLOT</name>
<dbReference type="Gene3D" id="3.40.710.10">
    <property type="entry name" value="DD-peptidase/beta-lactamase superfamily"/>
    <property type="match status" value="1"/>
</dbReference>
<keyword evidence="9" id="KW-0133">Cell shape</keyword>
<keyword evidence="11" id="KW-0961">Cell wall biogenesis/degradation</keyword>
<keyword evidence="16" id="KW-0472">Membrane</keyword>
<proteinExistence type="inferred from homology"/>
<evidence type="ECO:0000256" key="14">
    <source>
        <dbReference type="PIRSR" id="PIRSR618044-2"/>
    </source>
</evidence>
<dbReference type="SUPFAM" id="SSF69189">
    <property type="entry name" value="Penicillin-binding protein associated domain"/>
    <property type="match status" value="1"/>
</dbReference>
<dbReference type="InterPro" id="IPR001967">
    <property type="entry name" value="Peptidase_S11_N"/>
</dbReference>
<evidence type="ECO:0000256" key="5">
    <source>
        <dbReference type="ARBA" id="ARBA00022645"/>
    </source>
</evidence>
<dbReference type="GO" id="GO:0009252">
    <property type="term" value="P:peptidoglycan biosynthetic process"/>
    <property type="evidence" value="ECO:0007669"/>
    <property type="project" value="UniProtKB-UniPathway"/>
</dbReference>
<keyword evidence="5" id="KW-0121">Carboxypeptidase</keyword>
<dbReference type="PANTHER" id="PTHR21581">
    <property type="entry name" value="D-ALANYL-D-ALANINE CARBOXYPEPTIDASE"/>
    <property type="match status" value="1"/>
</dbReference>
<dbReference type="InterPro" id="IPR015956">
    <property type="entry name" value="Peniciliin-bd_prot_C_sf"/>
</dbReference>
<feature type="domain" description="Peptidase S11 D-Ala-D-Ala carboxypeptidase A C-terminal" evidence="18">
    <location>
        <begin position="283"/>
        <end position="376"/>
    </location>
</feature>
<feature type="active site" description="Proton acceptor" evidence="13">
    <location>
        <position position="60"/>
    </location>
</feature>
<organism evidence="19 20">
    <name type="scientific">Clostridium thermosuccinogenes</name>
    <dbReference type="NCBI Taxonomy" id="84032"/>
    <lineage>
        <taxon>Bacteria</taxon>
        <taxon>Bacillati</taxon>
        <taxon>Bacillota</taxon>
        <taxon>Clostridia</taxon>
        <taxon>Eubacteriales</taxon>
        <taxon>Clostridiaceae</taxon>
        <taxon>Clostridium</taxon>
    </lineage>
</organism>
<dbReference type="GO" id="GO:0006508">
    <property type="term" value="P:proteolysis"/>
    <property type="evidence" value="ECO:0007669"/>
    <property type="project" value="UniProtKB-KW"/>
</dbReference>
<dbReference type="AlphaFoldDB" id="A0A2K2FJ56"/>
<feature type="binding site" evidence="14">
    <location>
        <position position="229"/>
    </location>
    <ligand>
        <name>substrate</name>
    </ligand>
</feature>
<dbReference type="Pfam" id="PF07943">
    <property type="entry name" value="PBP5_C"/>
    <property type="match status" value="1"/>
</dbReference>
<sequence>MRKIFSVLLAISVLSACISNVHAEELNIDAPSYILIDPETGRSLAEKEPDEKMYPASTTKIMTAIIALEQGDLNQMATASAKAIDLEYGSMHIGIMQGEQIVLEDLLNAMMVRSANDAANIIAENVGASYDDFIEQMNKKARELGATNTHFVNPHGMHNDDHYTTVCDMATIARYAMSIDKFREIVKKPYYDMKPTNKHEEWDRLYTINRFLTNLQEYKSDYFTPIGIKSGYTSQAGNTLVSAAVNDSGMELIAVVFGAKGSNNNSDVYDFSKELLEYGFKNFSRKKLLKSNQLVESVNVEDATDNPSLDLVAESDISAILPSDQDLSLLEKNIVLISPTISAPVSKGDVLGYVEFRQDGVLLGKTNIVASRSIDKSTKAIEKFSEEVASARPRLKNFLIGTATALVAFLLLRIILRRISRARFSSRYSTKSRKHYRN</sequence>
<dbReference type="Gene3D" id="2.60.410.10">
    <property type="entry name" value="D-Ala-D-Ala carboxypeptidase, C-terminal domain"/>
    <property type="match status" value="1"/>
</dbReference>
<evidence type="ECO:0000256" key="6">
    <source>
        <dbReference type="ARBA" id="ARBA00022670"/>
    </source>
</evidence>
<dbReference type="EC" id="3.4.16.4" evidence="4"/>
<evidence type="ECO:0000256" key="8">
    <source>
        <dbReference type="ARBA" id="ARBA00022801"/>
    </source>
</evidence>
<evidence type="ECO:0000256" key="4">
    <source>
        <dbReference type="ARBA" id="ARBA00012448"/>
    </source>
</evidence>
<feature type="active site" evidence="13">
    <location>
        <position position="114"/>
    </location>
</feature>
<evidence type="ECO:0000256" key="13">
    <source>
        <dbReference type="PIRSR" id="PIRSR618044-1"/>
    </source>
</evidence>
<dbReference type="InterPro" id="IPR012907">
    <property type="entry name" value="Peptidase_S11_C"/>
</dbReference>
<evidence type="ECO:0000256" key="17">
    <source>
        <dbReference type="SAM" id="SignalP"/>
    </source>
</evidence>
<comment type="similarity">
    <text evidence="3 15">Belongs to the peptidase S11 family.</text>
</comment>
<evidence type="ECO:0000256" key="11">
    <source>
        <dbReference type="ARBA" id="ARBA00023316"/>
    </source>
</evidence>
<protein>
    <recommendedName>
        <fullName evidence="4">serine-type D-Ala-D-Ala carboxypeptidase</fullName>
        <ecNumber evidence="4">3.4.16.4</ecNumber>
    </recommendedName>
</protein>
<dbReference type="PANTHER" id="PTHR21581:SF33">
    <property type="entry name" value="D-ALANYL-D-ALANINE CARBOXYPEPTIDASE DACB"/>
    <property type="match status" value="1"/>
</dbReference>
<comment type="caution">
    <text evidence="19">The sequence shown here is derived from an EMBL/GenBank/DDBJ whole genome shotgun (WGS) entry which is preliminary data.</text>
</comment>
<dbReference type="GO" id="GO:0009002">
    <property type="term" value="F:serine-type D-Ala-D-Ala carboxypeptidase activity"/>
    <property type="evidence" value="ECO:0007669"/>
    <property type="project" value="UniProtKB-EC"/>
</dbReference>
<keyword evidence="16" id="KW-1133">Transmembrane helix</keyword>
<keyword evidence="16" id="KW-0812">Transmembrane</keyword>
<dbReference type="GO" id="GO:0071555">
    <property type="term" value="P:cell wall organization"/>
    <property type="evidence" value="ECO:0007669"/>
    <property type="project" value="UniProtKB-KW"/>
</dbReference>
<dbReference type="Pfam" id="PF00768">
    <property type="entry name" value="Peptidase_S11"/>
    <property type="match status" value="1"/>
</dbReference>
<evidence type="ECO:0000256" key="1">
    <source>
        <dbReference type="ARBA" id="ARBA00003217"/>
    </source>
</evidence>
<dbReference type="InterPro" id="IPR018044">
    <property type="entry name" value="Peptidase_S11"/>
</dbReference>
<dbReference type="GO" id="GO:0008360">
    <property type="term" value="P:regulation of cell shape"/>
    <property type="evidence" value="ECO:0007669"/>
    <property type="project" value="UniProtKB-KW"/>
</dbReference>
<evidence type="ECO:0000313" key="20">
    <source>
        <dbReference type="Proteomes" id="UP000236151"/>
    </source>
</evidence>
<feature type="chain" id="PRO_5014342908" description="serine-type D-Ala-D-Ala carboxypeptidase" evidence="17">
    <location>
        <begin position="24"/>
        <end position="438"/>
    </location>
</feature>
<feature type="signal peptide" evidence="17">
    <location>
        <begin position="1"/>
        <end position="23"/>
    </location>
</feature>
<keyword evidence="10" id="KW-0573">Peptidoglycan synthesis</keyword>
<evidence type="ECO:0000256" key="9">
    <source>
        <dbReference type="ARBA" id="ARBA00022960"/>
    </source>
</evidence>
<dbReference type="InterPro" id="IPR012338">
    <property type="entry name" value="Beta-lactam/transpept-like"/>
</dbReference>
<comment type="pathway">
    <text evidence="2">Cell wall biogenesis; peptidoglycan biosynthesis.</text>
</comment>
<dbReference type="RefSeq" id="WP_103081646.1">
    <property type="nucleotide sequence ID" value="NZ_CP021850.1"/>
</dbReference>
<keyword evidence="8" id="KW-0378">Hydrolase</keyword>
<evidence type="ECO:0000256" key="10">
    <source>
        <dbReference type="ARBA" id="ARBA00022984"/>
    </source>
</evidence>